<name>A0ABR1H1V4_9HYPO</name>
<protein>
    <submittedName>
        <fullName evidence="2">Uncharacterized protein</fullName>
    </submittedName>
</protein>
<accession>A0ABR1H1V4</accession>
<proteinExistence type="predicted"/>
<evidence type="ECO:0000313" key="2">
    <source>
        <dbReference type="EMBL" id="KAK7414872.1"/>
    </source>
</evidence>
<comment type="caution">
    <text evidence="2">The sequence shown here is derived from an EMBL/GenBank/DDBJ whole genome shotgun (WGS) entry which is preliminary data.</text>
</comment>
<gene>
    <name evidence="2" type="ORF">QQX98_006293</name>
</gene>
<sequence length="128" mass="14115">MGTVLSTTRNAHSKNSRKPAPHSDVIPASLIDAARGRRRRRLYNRIRRRPGTESTASLPLPACSVADIVVDMGRLAAEASMTIGVQEDGGEEAEKPMIVITPSMEFKERFETLIKPGHPSKATRRRIL</sequence>
<dbReference type="EMBL" id="JAZAVJ010000093">
    <property type="protein sequence ID" value="KAK7414872.1"/>
    <property type="molecule type" value="Genomic_DNA"/>
</dbReference>
<dbReference type="Proteomes" id="UP001498476">
    <property type="component" value="Unassembled WGS sequence"/>
</dbReference>
<feature type="compositionally biased region" description="Basic residues" evidence="1">
    <location>
        <begin position="11"/>
        <end position="20"/>
    </location>
</feature>
<feature type="region of interest" description="Disordered" evidence="1">
    <location>
        <begin position="1"/>
        <end position="25"/>
    </location>
</feature>
<keyword evidence="3" id="KW-1185">Reference proteome</keyword>
<evidence type="ECO:0000256" key="1">
    <source>
        <dbReference type="SAM" id="MobiDB-lite"/>
    </source>
</evidence>
<feature type="compositionally biased region" description="Polar residues" evidence="1">
    <location>
        <begin position="1"/>
        <end position="10"/>
    </location>
</feature>
<reference evidence="2 3" key="1">
    <citation type="journal article" date="2025" name="Microbiol. Resour. Announc.">
        <title>Draft genome sequences for Neonectria magnoliae and Neonectria punicea, canker pathogens of Liriodendron tulipifera and Acer saccharum in West Virginia.</title>
        <authorList>
            <person name="Petronek H.M."/>
            <person name="Kasson M.T."/>
            <person name="Metheny A.M."/>
            <person name="Stauder C.M."/>
            <person name="Lovett B."/>
            <person name="Lynch S.C."/>
            <person name="Garnas J.R."/>
            <person name="Kasson L.R."/>
            <person name="Stajich J.E."/>
        </authorList>
    </citation>
    <scope>NUCLEOTIDE SEQUENCE [LARGE SCALE GENOMIC DNA]</scope>
    <source>
        <strain evidence="2 3">NRRL 64653</strain>
    </source>
</reference>
<evidence type="ECO:0000313" key="3">
    <source>
        <dbReference type="Proteomes" id="UP001498476"/>
    </source>
</evidence>
<organism evidence="2 3">
    <name type="scientific">Neonectria punicea</name>
    <dbReference type="NCBI Taxonomy" id="979145"/>
    <lineage>
        <taxon>Eukaryota</taxon>
        <taxon>Fungi</taxon>
        <taxon>Dikarya</taxon>
        <taxon>Ascomycota</taxon>
        <taxon>Pezizomycotina</taxon>
        <taxon>Sordariomycetes</taxon>
        <taxon>Hypocreomycetidae</taxon>
        <taxon>Hypocreales</taxon>
        <taxon>Nectriaceae</taxon>
        <taxon>Neonectria</taxon>
    </lineage>
</organism>